<dbReference type="PROSITE" id="PS51471">
    <property type="entry name" value="FE2OG_OXY"/>
    <property type="match status" value="1"/>
</dbReference>
<keyword evidence="10" id="KW-0560">Oxidoreductase</keyword>
<dbReference type="PANTHER" id="PTHR10869:SF244">
    <property type="entry name" value="PROLYL 4-HYDROXYLASE SUBUNIT ALPHA-2"/>
    <property type="match status" value="1"/>
</dbReference>
<comment type="cofactor">
    <cofactor evidence="1">
        <name>L-ascorbate</name>
        <dbReference type="ChEBI" id="CHEBI:38290"/>
    </cofactor>
</comment>
<comment type="similarity">
    <text evidence="4">Belongs to the P4HA family.</text>
</comment>
<accession>A0AAU9F9C1</accession>
<evidence type="ECO:0000256" key="4">
    <source>
        <dbReference type="ARBA" id="ARBA00006511"/>
    </source>
</evidence>
<dbReference type="PANTHER" id="PTHR10869">
    <property type="entry name" value="PROLYL 4-HYDROXYLASE ALPHA SUBUNIT"/>
    <property type="match status" value="1"/>
</dbReference>
<keyword evidence="11" id="KW-0408">Iron</keyword>
<sequence>MLLVLLFYICACSADQEYDYSSAVDSLVELIPLQRYYYGNLSAFADKMEAKLSTIRRALSKMRPVLESAETQQELFVGNPLRAYSLLRQLHHDWPNWLDFVEQPIGAVEVKHFRSLELMLPNQTDMANAVIGLEQIRDMYGQTERDLASGLLHGQQHNVQLSSMDCWSLGRYYFHRKRYVVATVWLGLAADRYNVSKEDVYAVQGFHRVELCQLQAASLMRQNRNEDALTVINAALEILPWDMRLQSLHSRLQNRWLVRPRLEFAEEPLPPADDVQRGCRGQYLWKTKLNCRYTWTPFYERLKMEELTLDPYIALYHDVVSAKEMTMLQNYGRMNLTQDAQRLLAKHCPLPEAIPLVQSLHTRLEHMTGLSLNNSEGWLITNYGIGGFFGLHKDYFDEIEEALRGDNRLVTIQIYLSNVSQGGYTVFPHVEVAVKPQAGAALVFYNLLDSLVGDSRTQHHACPVIDGDKWIATKWLSAKEQLVSKSWKCQL</sequence>
<dbReference type="InterPro" id="IPR011990">
    <property type="entry name" value="TPR-like_helical_dom_sf"/>
</dbReference>
<dbReference type="EC" id="1.14.11.2" evidence="5"/>
<evidence type="ECO:0000313" key="14">
    <source>
        <dbReference type="EMBL" id="BFF92287.1"/>
    </source>
</evidence>
<name>A0AAU9F9C1_DROMD</name>
<dbReference type="EMBL" id="AP029263">
    <property type="protein sequence ID" value="BFF92287.1"/>
    <property type="molecule type" value="Genomic_DNA"/>
</dbReference>
<dbReference type="InterPro" id="IPR005123">
    <property type="entry name" value="Oxoglu/Fe-dep_dioxygenase_dom"/>
</dbReference>
<evidence type="ECO:0000256" key="11">
    <source>
        <dbReference type="ARBA" id="ARBA00023004"/>
    </source>
</evidence>
<evidence type="ECO:0000256" key="8">
    <source>
        <dbReference type="ARBA" id="ARBA00022896"/>
    </source>
</evidence>
<keyword evidence="6" id="KW-0479">Metal-binding</keyword>
<dbReference type="Gene3D" id="1.25.40.10">
    <property type="entry name" value="Tetratricopeptide repeat domain"/>
    <property type="match status" value="1"/>
</dbReference>
<gene>
    <name evidence="14" type="ORF">DMAD_10373</name>
</gene>
<dbReference type="SMART" id="SM00702">
    <property type="entry name" value="P4Hc"/>
    <property type="match status" value="1"/>
</dbReference>
<evidence type="ECO:0000256" key="3">
    <source>
        <dbReference type="ARBA" id="ARBA00004319"/>
    </source>
</evidence>
<comment type="subcellular location">
    <subcellularLocation>
        <location evidence="3">Endoplasmic reticulum lumen</location>
    </subcellularLocation>
</comment>
<evidence type="ECO:0000256" key="1">
    <source>
        <dbReference type="ARBA" id="ARBA00001961"/>
    </source>
</evidence>
<reference evidence="14 15" key="1">
    <citation type="submission" date="2024-02" db="EMBL/GenBank/DDBJ databases">
        <title>A chromosome-level genome assembly of Drosophila madeirensis, a fruit fly species endemic to Madeira island.</title>
        <authorList>
            <person name="Tomihara K."/>
            <person name="Llopart A."/>
            <person name="Yamamoto D."/>
        </authorList>
    </citation>
    <scope>NUCLEOTIDE SEQUENCE [LARGE SCALE GENOMIC DNA]</scope>
    <source>
        <strain evidence="14 15">RF1</strain>
    </source>
</reference>
<proteinExistence type="inferred from homology"/>
<dbReference type="Pfam" id="PF13640">
    <property type="entry name" value="2OG-FeII_Oxy_3"/>
    <property type="match status" value="1"/>
</dbReference>
<evidence type="ECO:0000256" key="10">
    <source>
        <dbReference type="ARBA" id="ARBA00023002"/>
    </source>
</evidence>
<dbReference type="Pfam" id="PF08336">
    <property type="entry name" value="P4Ha_N"/>
    <property type="match status" value="1"/>
</dbReference>
<keyword evidence="15" id="KW-1185">Reference proteome</keyword>
<dbReference type="Proteomes" id="UP001500889">
    <property type="component" value="Chromosome O"/>
</dbReference>
<dbReference type="InterPro" id="IPR044862">
    <property type="entry name" value="Pro_4_hyd_alph_FE2OG_OXY"/>
</dbReference>
<dbReference type="GO" id="GO:0031418">
    <property type="term" value="F:L-ascorbic acid binding"/>
    <property type="evidence" value="ECO:0007669"/>
    <property type="project" value="UniProtKB-KW"/>
</dbReference>
<keyword evidence="7" id="KW-0256">Endoplasmic reticulum</keyword>
<dbReference type="InterPro" id="IPR045054">
    <property type="entry name" value="P4HA-like"/>
</dbReference>
<protein>
    <recommendedName>
        <fullName evidence="5">procollagen-proline 4-dioxygenase</fullName>
        <ecNumber evidence="5">1.14.11.2</ecNumber>
    </recommendedName>
</protein>
<evidence type="ECO:0000256" key="6">
    <source>
        <dbReference type="ARBA" id="ARBA00022723"/>
    </source>
</evidence>
<keyword evidence="8" id="KW-0847">Vitamin C</keyword>
<evidence type="ECO:0000256" key="9">
    <source>
        <dbReference type="ARBA" id="ARBA00022964"/>
    </source>
</evidence>
<keyword evidence="12" id="KW-0325">Glycoprotein</keyword>
<dbReference type="InterPro" id="IPR006620">
    <property type="entry name" value="Pro_4_hyd_alph"/>
</dbReference>
<evidence type="ECO:0000256" key="2">
    <source>
        <dbReference type="ARBA" id="ARBA00002035"/>
    </source>
</evidence>
<dbReference type="AlphaFoldDB" id="A0AAU9F9C1"/>
<evidence type="ECO:0000313" key="15">
    <source>
        <dbReference type="Proteomes" id="UP001500889"/>
    </source>
</evidence>
<dbReference type="Gene3D" id="6.10.140.1460">
    <property type="match status" value="1"/>
</dbReference>
<dbReference type="Gene3D" id="2.60.120.620">
    <property type="entry name" value="q2cbj1_9rhob like domain"/>
    <property type="match status" value="1"/>
</dbReference>
<comment type="function">
    <text evidence="2">Catalyzes the post-translational formation of 4-hydroxyproline in -Xaa-Pro-Gly- sequences in collagens and other proteins.</text>
</comment>
<keyword evidence="9" id="KW-0223">Dioxygenase</keyword>
<dbReference type="InterPro" id="IPR013547">
    <property type="entry name" value="P4H_N"/>
</dbReference>
<dbReference type="GO" id="GO:0004656">
    <property type="term" value="F:procollagen-proline 4-dioxygenase activity"/>
    <property type="evidence" value="ECO:0007669"/>
    <property type="project" value="UniProtKB-EC"/>
</dbReference>
<dbReference type="GO" id="GO:0005788">
    <property type="term" value="C:endoplasmic reticulum lumen"/>
    <property type="evidence" value="ECO:0007669"/>
    <property type="project" value="UniProtKB-SubCell"/>
</dbReference>
<dbReference type="GO" id="GO:0005506">
    <property type="term" value="F:iron ion binding"/>
    <property type="evidence" value="ECO:0007669"/>
    <property type="project" value="InterPro"/>
</dbReference>
<feature type="domain" description="Fe2OG dioxygenase" evidence="13">
    <location>
        <begin position="374"/>
        <end position="478"/>
    </location>
</feature>
<evidence type="ECO:0000256" key="5">
    <source>
        <dbReference type="ARBA" id="ARBA00012269"/>
    </source>
</evidence>
<evidence type="ECO:0000259" key="13">
    <source>
        <dbReference type="PROSITE" id="PS51471"/>
    </source>
</evidence>
<evidence type="ECO:0000256" key="12">
    <source>
        <dbReference type="ARBA" id="ARBA00023180"/>
    </source>
</evidence>
<organism evidence="14 15">
    <name type="scientific">Drosophila madeirensis</name>
    <name type="common">Fruit fly</name>
    <dbReference type="NCBI Taxonomy" id="30013"/>
    <lineage>
        <taxon>Eukaryota</taxon>
        <taxon>Metazoa</taxon>
        <taxon>Ecdysozoa</taxon>
        <taxon>Arthropoda</taxon>
        <taxon>Hexapoda</taxon>
        <taxon>Insecta</taxon>
        <taxon>Pterygota</taxon>
        <taxon>Neoptera</taxon>
        <taxon>Endopterygota</taxon>
        <taxon>Diptera</taxon>
        <taxon>Brachycera</taxon>
        <taxon>Muscomorpha</taxon>
        <taxon>Ephydroidea</taxon>
        <taxon>Drosophilidae</taxon>
        <taxon>Drosophila</taxon>
        <taxon>Sophophora</taxon>
    </lineage>
</organism>
<evidence type="ECO:0000256" key="7">
    <source>
        <dbReference type="ARBA" id="ARBA00022824"/>
    </source>
</evidence>